<dbReference type="PIRSF" id="PIRSF037893">
    <property type="entry name" value="Subtilisin_rel_Maqu_2796"/>
    <property type="match status" value="1"/>
</dbReference>
<dbReference type="Gene3D" id="3.40.50.200">
    <property type="entry name" value="Peptidase S8/S53 domain"/>
    <property type="match status" value="1"/>
</dbReference>
<dbReference type="InterPro" id="IPR022398">
    <property type="entry name" value="Peptidase_S8_His-AS"/>
</dbReference>
<dbReference type="InterPro" id="IPR023828">
    <property type="entry name" value="Peptidase_S8_Ser-AS"/>
</dbReference>
<feature type="domain" description="Peptidase S8/S53" evidence="6">
    <location>
        <begin position="448"/>
        <end position="741"/>
    </location>
</feature>
<dbReference type="Pfam" id="PF00082">
    <property type="entry name" value="Peptidase_S8"/>
    <property type="match status" value="1"/>
</dbReference>
<dbReference type="SUPFAM" id="SSF52743">
    <property type="entry name" value="Subtilisin-like"/>
    <property type="match status" value="1"/>
</dbReference>
<name>A0A3B0WFX3_9ZZZZ</name>
<dbReference type="InterPro" id="IPR050131">
    <property type="entry name" value="Peptidase_S8_subtilisin-like"/>
</dbReference>
<dbReference type="GO" id="GO:0004252">
    <property type="term" value="F:serine-type endopeptidase activity"/>
    <property type="evidence" value="ECO:0007669"/>
    <property type="project" value="InterPro"/>
</dbReference>
<dbReference type="PROSITE" id="PS00137">
    <property type="entry name" value="SUBTILASE_HIS"/>
    <property type="match status" value="1"/>
</dbReference>
<feature type="region of interest" description="Disordered" evidence="5">
    <location>
        <begin position="485"/>
        <end position="506"/>
    </location>
</feature>
<dbReference type="SUPFAM" id="SSF89260">
    <property type="entry name" value="Collagen-binding domain"/>
    <property type="match status" value="1"/>
</dbReference>
<dbReference type="InterPro" id="IPR015500">
    <property type="entry name" value="Peptidase_S8_subtilisin-rel"/>
</dbReference>
<reference evidence="7" key="1">
    <citation type="submission" date="2018-06" db="EMBL/GenBank/DDBJ databases">
        <authorList>
            <person name="Zhirakovskaya E."/>
        </authorList>
    </citation>
    <scope>NUCLEOTIDE SEQUENCE</scope>
</reference>
<dbReference type="PROSITE" id="PS51892">
    <property type="entry name" value="SUBTILASE"/>
    <property type="match status" value="1"/>
</dbReference>
<dbReference type="PROSITE" id="PS00136">
    <property type="entry name" value="SUBTILASE_ASP"/>
    <property type="match status" value="1"/>
</dbReference>
<evidence type="ECO:0000259" key="6">
    <source>
        <dbReference type="Pfam" id="PF00082"/>
    </source>
</evidence>
<accession>A0A3B0WFX3</accession>
<keyword evidence="4" id="KW-0720">Serine protease</keyword>
<dbReference type="PANTHER" id="PTHR43806:SF11">
    <property type="entry name" value="CEREVISIN-RELATED"/>
    <property type="match status" value="1"/>
</dbReference>
<evidence type="ECO:0000313" key="7">
    <source>
        <dbReference type="EMBL" id="VAW51350.1"/>
    </source>
</evidence>
<gene>
    <name evidence="7" type="ORF">MNBD_GAMMA06-941</name>
</gene>
<keyword evidence="2" id="KW-0645">Protease</keyword>
<dbReference type="CDD" id="cd07496">
    <property type="entry name" value="Peptidases_S8_13"/>
    <property type="match status" value="1"/>
</dbReference>
<dbReference type="AlphaFoldDB" id="A0A3B0WFX3"/>
<keyword evidence="3" id="KW-0378">Hydrolase</keyword>
<organism evidence="7">
    <name type="scientific">hydrothermal vent metagenome</name>
    <dbReference type="NCBI Taxonomy" id="652676"/>
    <lineage>
        <taxon>unclassified sequences</taxon>
        <taxon>metagenomes</taxon>
        <taxon>ecological metagenomes</taxon>
    </lineage>
</organism>
<dbReference type="PROSITE" id="PS51257">
    <property type="entry name" value="PROKAR_LIPOPROTEIN"/>
    <property type="match status" value="1"/>
</dbReference>
<dbReference type="InterPro" id="IPR036852">
    <property type="entry name" value="Peptidase_S8/S53_dom_sf"/>
</dbReference>
<dbReference type="PROSITE" id="PS00138">
    <property type="entry name" value="SUBTILASE_SER"/>
    <property type="match status" value="1"/>
</dbReference>
<evidence type="ECO:0000256" key="5">
    <source>
        <dbReference type="SAM" id="MobiDB-lite"/>
    </source>
</evidence>
<comment type="similarity">
    <text evidence="1">Belongs to the peptidase S8 family.</text>
</comment>
<dbReference type="InterPro" id="IPR000209">
    <property type="entry name" value="Peptidase_S8/S53_dom"/>
</dbReference>
<dbReference type="InterPro" id="IPR034176">
    <property type="entry name" value="Peptidases_S8_13"/>
</dbReference>
<evidence type="ECO:0000256" key="1">
    <source>
        <dbReference type="ARBA" id="ARBA00011073"/>
    </source>
</evidence>
<sequence>MTQNLHRAKLSVKLITGLMAFITVAGLVSCGGSGGATNYSVGGAVTGLQESITLRNNADVLALNRDGRYSFNNRLNSGDVYNVSIQRQPDNQTCEIINATGTVATANVTNIIVSCLNGVTLSGRYQAVPLIQVDSDVNDVTAKLNVSNDSFFEAQVIPNFSTVHGFVTEQGTGRFGDGDRFAGDADKRDFYSVDLQVNQTIRLQVADFSGVDVFQGNLYLMLYDSAGAMIGLSDLSKEFENIVVPAPGPDAPADGKYFIVVEAFSGSSKYTLSLNVVTPANILRQSSVDFRPGESIVQFKPNATVNNIQASSQSSNQLGNQPNNPQITFSHHQTTRATLASFDVANINSASALSSGLNSRGLKAAPNFIDELKQKNFASYQKYQTLQQIKRLNQRADVVFAEPNYIYKALRVPNDEFYNLQWHYPAINLPQAWDITTGAITEGSRAGGDVIVAVVDTGVFLAHPEFSGQLVSGYDFISDVTNANDENGIDNNPDDPGDGAQLSSSSWHGTHVAGTVAAKSDNNTDVASVAWQAKIMPLRVLGTLGGSSFDIIQAIRYAAGLSNSSNTLPAQKADIINLSLGGSGFSQASQNAYNAVRSAGVIVVAAAGNENSSQFSYPASYDGVVSVSATDFADNRAPYSNFGSRVDVAAPGGNQGVDLNNDNFGDGVLSTLVDDSSGSRVDALRFYQGTSMASPHVAGVFALMRAVYPELSPDEVDTLLATGSITTDLGAAGRDDIYGNGLIDALKAVQEALKLSGGEDLPVLPAFIAADPSQLAIGTNLGGILQLSNKGDDPASITGVVADAGWLSVAEGTVDGNNLGEYLVSVDRTGLSDSSYLGTIVFSLSTGATLNVQVSMDVGQIDKTGNAGTIYMLLLDENNNAINQASTIDNGDGTYDYRFDNVIAGTYGIVGGSDIDNDLFICQLAEACGGYPILNTLSTIDVSDSDITGLDFVVDILANFGANVSSTKNNITTTGIKRPVDKLIEQPLNNDNKQLQ</sequence>
<dbReference type="PANTHER" id="PTHR43806">
    <property type="entry name" value="PEPTIDASE S8"/>
    <property type="match status" value="1"/>
</dbReference>
<evidence type="ECO:0000256" key="2">
    <source>
        <dbReference type="ARBA" id="ARBA00022670"/>
    </source>
</evidence>
<dbReference type="InterPro" id="IPR023827">
    <property type="entry name" value="Peptidase_S8_Asp-AS"/>
</dbReference>
<dbReference type="GO" id="GO:0006508">
    <property type="term" value="P:proteolysis"/>
    <property type="evidence" value="ECO:0007669"/>
    <property type="project" value="UniProtKB-KW"/>
</dbReference>
<protein>
    <recommendedName>
        <fullName evidence="6">Peptidase S8/S53 domain-containing protein</fullName>
    </recommendedName>
</protein>
<evidence type="ECO:0000256" key="3">
    <source>
        <dbReference type="ARBA" id="ARBA00022801"/>
    </source>
</evidence>
<proteinExistence type="inferred from homology"/>
<dbReference type="EMBL" id="UOFD01000028">
    <property type="protein sequence ID" value="VAW51350.1"/>
    <property type="molecule type" value="Genomic_DNA"/>
</dbReference>
<dbReference type="PRINTS" id="PR00723">
    <property type="entry name" value="SUBTILISIN"/>
</dbReference>
<dbReference type="InterPro" id="IPR017309">
    <property type="entry name" value="Pept_S8A_subtilisin_proteobac"/>
</dbReference>
<evidence type="ECO:0000256" key="4">
    <source>
        <dbReference type="ARBA" id="ARBA00022825"/>
    </source>
</evidence>
<dbReference type="Gene3D" id="2.60.120.380">
    <property type="match status" value="1"/>
</dbReference>